<evidence type="ECO:0000256" key="1">
    <source>
        <dbReference type="ARBA" id="ARBA00002486"/>
    </source>
</evidence>
<evidence type="ECO:0000256" key="2">
    <source>
        <dbReference type="ARBA" id="ARBA00006479"/>
    </source>
</evidence>
<protein>
    <submittedName>
        <fullName evidence="4">XylR family transcriptional regulator</fullName>
    </submittedName>
</protein>
<dbReference type="InterPro" id="IPR036388">
    <property type="entry name" value="WH-like_DNA-bd_sf"/>
</dbReference>
<organism evidence="4 5">
    <name type="scientific">Thermoclostridium stercorarium subsp. thermolacticum DSM 2910</name>
    <dbReference type="NCBI Taxonomy" id="1121336"/>
    <lineage>
        <taxon>Bacteria</taxon>
        <taxon>Bacillati</taxon>
        <taxon>Bacillota</taxon>
        <taxon>Clostridia</taxon>
        <taxon>Eubacteriales</taxon>
        <taxon>Oscillospiraceae</taxon>
        <taxon>Thermoclostridium</taxon>
    </lineage>
</organism>
<dbReference type="SUPFAM" id="SSF53067">
    <property type="entry name" value="Actin-like ATPase domain"/>
    <property type="match status" value="1"/>
</dbReference>
<proteinExistence type="inferred from homology"/>
<dbReference type="AlphaFoldDB" id="A0A1B1YCF0"/>
<dbReference type="Gene3D" id="3.30.420.40">
    <property type="match status" value="2"/>
</dbReference>
<dbReference type="RefSeq" id="WP_015358733.1">
    <property type="nucleotide sequence ID" value="NZ_CP014672.1"/>
</dbReference>
<dbReference type="PANTHER" id="PTHR18964">
    <property type="entry name" value="ROK (REPRESSOR, ORF, KINASE) FAMILY"/>
    <property type="match status" value="1"/>
</dbReference>
<dbReference type="OrthoDB" id="6501901at2"/>
<keyword evidence="3" id="KW-0119">Carbohydrate metabolism</keyword>
<evidence type="ECO:0000313" key="4">
    <source>
        <dbReference type="EMBL" id="ANW98435.1"/>
    </source>
</evidence>
<dbReference type="PANTHER" id="PTHR18964:SF149">
    <property type="entry name" value="BIFUNCTIONAL UDP-N-ACETYLGLUCOSAMINE 2-EPIMERASE_N-ACETYLMANNOSAMINE KINASE"/>
    <property type="match status" value="1"/>
</dbReference>
<dbReference type="InterPro" id="IPR000600">
    <property type="entry name" value="ROK"/>
</dbReference>
<keyword evidence="3" id="KW-0859">Xylose metabolism</keyword>
<dbReference type="SUPFAM" id="SSF46785">
    <property type="entry name" value="Winged helix' DNA-binding domain"/>
    <property type="match status" value="1"/>
</dbReference>
<dbReference type="Pfam" id="PF00480">
    <property type="entry name" value="ROK"/>
    <property type="match status" value="1"/>
</dbReference>
<dbReference type="GO" id="GO:0042732">
    <property type="term" value="P:D-xylose metabolic process"/>
    <property type="evidence" value="ECO:0007669"/>
    <property type="project" value="UniProtKB-KW"/>
</dbReference>
<accession>A0A1B1YCF0</accession>
<comment type="similarity">
    <text evidence="2">Belongs to the ROK (NagC/XylR) family.</text>
</comment>
<comment type="function">
    <text evidence="1">Transcriptional repressor of xylose-utilizing enzymes.</text>
</comment>
<dbReference type="Proteomes" id="UP000092971">
    <property type="component" value="Chromosome"/>
</dbReference>
<reference evidence="4 5" key="1">
    <citation type="submission" date="2016-02" db="EMBL/GenBank/DDBJ databases">
        <title>Comparison of Clostridium stercorarium subspecies using comparative genomics and transcriptomics.</title>
        <authorList>
            <person name="Schellenberg J."/>
            <person name="Thallinger G."/>
            <person name="Levin D.B."/>
            <person name="Zhang X."/>
            <person name="Alvare G."/>
            <person name="Fristensky B."/>
            <person name="Sparling R."/>
        </authorList>
    </citation>
    <scope>NUCLEOTIDE SEQUENCE [LARGE SCALE GENOMIC DNA]</scope>
    <source>
        <strain evidence="4 5">DSM 2910</strain>
    </source>
</reference>
<dbReference type="InterPro" id="IPR043129">
    <property type="entry name" value="ATPase_NBD"/>
</dbReference>
<name>A0A1B1YCF0_THEST</name>
<evidence type="ECO:0000313" key="5">
    <source>
        <dbReference type="Proteomes" id="UP000092971"/>
    </source>
</evidence>
<dbReference type="Gene3D" id="1.10.10.10">
    <property type="entry name" value="Winged helix-like DNA-binding domain superfamily/Winged helix DNA-binding domain"/>
    <property type="match status" value="1"/>
</dbReference>
<dbReference type="EMBL" id="CP014672">
    <property type="protein sequence ID" value="ANW98435.1"/>
    <property type="molecule type" value="Genomic_DNA"/>
</dbReference>
<evidence type="ECO:0000256" key="3">
    <source>
        <dbReference type="ARBA" id="ARBA00022629"/>
    </source>
</evidence>
<dbReference type="InterPro" id="IPR036390">
    <property type="entry name" value="WH_DNA-bd_sf"/>
</dbReference>
<sequence>MEAFEPNYIKAQNRKLVFDLFMSENELSRADIVKKTNMSFPTVMKIIDFFISRNLVHDTGISVSSSEGAGRKGRLLRFNPDAYGAVGIVFEGKYINMGYVNLKGETIESVSMNSGDSSGNFRLSKLLGGIGKLIENNKNIPCLGIGIGLPKVVNPMKKTVIEYSDRVIEEVSFEKYAGFSADFFKIPIFIENDVNTVCIGEMFLRKKADVKNLVYISLGSGLGSAIVIDGRVHRGVNFLAGEIGALVLDDPEMLDFKNLSAKAVERKINLKAIKEKFGIEIKKELVVPEALKQEITEYVAKYLAIIIYNYVHILDVDEFVISGIIPEFLGEEFYQYLKFFVRRLLKTGIKITPPVNSNAGLVGAAVMVFDNTIMNTVLK</sequence>
<gene>
    <name evidence="4" type="ORF">CSTERTH_04950</name>
</gene>